<evidence type="ECO:0000313" key="1">
    <source>
        <dbReference type="EMBL" id="CAG8576908.1"/>
    </source>
</evidence>
<dbReference type="AlphaFoldDB" id="A0A9N9BV01"/>
<name>A0A9N9BV01_9GLOM</name>
<organism evidence="1 2">
    <name type="scientific">Ambispora gerdemannii</name>
    <dbReference type="NCBI Taxonomy" id="144530"/>
    <lineage>
        <taxon>Eukaryota</taxon>
        <taxon>Fungi</taxon>
        <taxon>Fungi incertae sedis</taxon>
        <taxon>Mucoromycota</taxon>
        <taxon>Glomeromycotina</taxon>
        <taxon>Glomeromycetes</taxon>
        <taxon>Archaeosporales</taxon>
        <taxon>Ambisporaceae</taxon>
        <taxon>Ambispora</taxon>
    </lineage>
</organism>
<evidence type="ECO:0000313" key="2">
    <source>
        <dbReference type="Proteomes" id="UP000789831"/>
    </source>
</evidence>
<proteinExistence type="predicted"/>
<comment type="caution">
    <text evidence="1">The sequence shown here is derived from an EMBL/GenBank/DDBJ whole genome shotgun (WGS) entry which is preliminary data.</text>
</comment>
<feature type="non-terminal residue" evidence="1">
    <location>
        <position position="1"/>
    </location>
</feature>
<gene>
    <name evidence="1" type="ORF">AGERDE_LOCUS7926</name>
</gene>
<accession>A0A9N9BV01</accession>
<reference evidence="1" key="1">
    <citation type="submission" date="2021-06" db="EMBL/GenBank/DDBJ databases">
        <authorList>
            <person name="Kallberg Y."/>
            <person name="Tangrot J."/>
            <person name="Rosling A."/>
        </authorList>
    </citation>
    <scope>NUCLEOTIDE SEQUENCE</scope>
    <source>
        <strain evidence="1">MT106</strain>
    </source>
</reference>
<dbReference type="EMBL" id="CAJVPL010001551">
    <property type="protein sequence ID" value="CAG8576908.1"/>
    <property type="molecule type" value="Genomic_DNA"/>
</dbReference>
<sequence>MAVSATENDADYDDVELKKKHPYPAQILTVASLQNSEYEVFRDDFCEEAKDQVEPASYHNSA</sequence>
<keyword evidence="2" id="KW-1185">Reference proteome</keyword>
<protein>
    <submittedName>
        <fullName evidence="1">3175_t:CDS:1</fullName>
    </submittedName>
</protein>
<dbReference type="Proteomes" id="UP000789831">
    <property type="component" value="Unassembled WGS sequence"/>
</dbReference>